<name>A0A1D6QJZ6_MAIZE</name>
<dbReference type="InterPro" id="IPR036249">
    <property type="entry name" value="Thioredoxin-like_sf"/>
</dbReference>
<dbReference type="InParanoid" id="A0A1D6QJZ6"/>
<dbReference type="AlphaFoldDB" id="A0A1D6QJZ6"/>
<dbReference type="PANTHER" id="PTHR47770:SF1">
    <property type="entry name" value="PLANT UBX DOMAIN-CONTAINING PROTEIN 11"/>
    <property type="match status" value="1"/>
</dbReference>
<sequence length="92" mass="10354">MERTINSLMYKGSIPDAINQSRREKKLFVVYISGDLSSLPSYALHLLKDIYANSLVVEVIGRCCILLHLKQGNVDASQFSAICILLYVSYEL</sequence>
<dbReference type="SUPFAM" id="SSF52833">
    <property type="entry name" value="Thioredoxin-like"/>
    <property type="match status" value="1"/>
</dbReference>
<dbReference type="OMA" id="NWATIHT"/>
<proteinExistence type="predicted"/>
<accession>A0A1D6QJZ6</accession>
<dbReference type="STRING" id="4577.A0A1D6QJZ6"/>
<dbReference type="PANTHER" id="PTHR47770">
    <property type="entry name" value="PLANT UBX DOMAIN-CONTAINING PROTEIN 11"/>
    <property type="match status" value="1"/>
</dbReference>
<gene>
    <name evidence="1" type="ORF">ZEAMMB73_Zm00001d052786</name>
</gene>
<organism evidence="1">
    <name type="scientific">Zea mays</name>
    <name type="common">Maize</name>
    <dbReference type="NCBI Taxonomy" id="4577"/>
    <lineage>
        <taxon>Eukaryota</taxon>
        <taxon>Viridiplantae</taxon>
        <taxon>Streptophyta</taxon>
        <taxon>Embryophyta</taxon>
        <taxon>Tracheophyta</taxon>
        <taxon>Spermatophyta</taxon>
        <taxon>Magnoliopsida</taxon>
        <taxon>Liliopsida</taxon>
        <taxon>Poales</taxon>
        <taxon>Poaceae</taxon>
        <taxon>PACMAD clade</taxon>
        <taxon>Panicoideae</taxon>
        <taxon>Andropogonodae</taxon>
        <taxon>Andropogoneae</taxon>
        <taxon>Tripsacinae</taxon>
        <taxon>Zea</taxon>
    </lineage>
</organism>
<evidence type="ECO:0000313" key="1">
    <source>
        <dbReference type="EMBL" id="AQK58062.1"/>
    </source>
</evidence>
<protein>
    <submittedName>
        <fullName evidence="1">Plant UBX domain-containing protein 11</fullName>
    </submittedName>
</protein>
<dbReference type="EMBL" id="CM000780">
    <property type="protein sequence ID" value="AQK58062.1"/>
    <property type="molecule type" value="Genomic_DNA"/>
</dbReference>
<reference evidence="1" key="1">
    <citation type="submission" date="2015-12" db="EMBL/GenBank/DDBJ databases">
        <title>Update maize B73 reference genome by single molecule sequencing technologies.</title>
        <authorList>
            <consortium name="Maize Genome Sequencing Project"/>
            <person name="Ware D."/>
        </authorList>
    </citation>
    <scope>NUCLEOTIDE SEQUENCE</scope>
    <source>
        <tissue evidence="1">Seedling</tissue>
    </source>
</reference>